<comment type="caution">
    <text evidence="11">The sequence shown here is derived from an EMBL/GenBank/DDBJ whole genome shotgun (WGS) entry which is preliminary data.</text>
</comment>
<feature type="chain" id="PRO_5043063225" description="Outer membrane protein assembly factor BamA" evidence="8">
    <location>
        <begin position="20"/>
        <end position="896"/>
    </location>
</feature>
<feature type="domain" description="POTRA" evidence="10">
    <location>
        <begin position="264"/>
        <end position="342"/>
    </location>
</feature>
<comment type="function">
    <text evidence="8">Part of the outer membrane protein assembly complex, which is involved in assembly and insertion of beta-barrel proteins into the outer membrane.</text>
</comment>
<dbReference type="FunFam" id="3.10.20.310:FF:000002">
    <property type="entry name" value="Outer membrane protein assembly factor BamA"/>
    <property type="match status" value="1"/>
</dbReference>
<evidence type="ECO:0000256" key="1">
    <source>
        <dbReference type="ARBA" id="ARBA00004370"/>
    </source>
</evidence>
<dbReference type="Proteomes" id="UP001169760">
    <property type="component" value="Unassembled WGS sequence"/>
</dbReference>
<comment type="subcellular location">
    <subcellularLocation>
        <location evidence="8">Cell outer membrane</location>
    </subcellularLocation>
    <subcellularLocation>
        <location evidence="1">Membrane</location>
    </subcellularLocation>
</comment>
<dbReference type="EMBL" id="JAUOPB010000016">
    <property type="protein sequence ID" value="MDO6424655.1"/>
    <property type="molecule type" value="Genomic_DNA"/>
</dbReference>
<evidence type="ECO:0000256" key="6">
    <source>
        <dbReference type="ARBA" id="ARBA00023136"/>
    </source>
</evidence>
<sequence length="896" mass="100261" precursor="true">MKQILVVLTLLTLSVSSYAVNFTVTDIRLEGLQRVSASPVFAAMPVRVGDSIDSEDVREVIRSIFATGYFTNVQVARDGNDLVVILQERPAIKSIEFDGNKAIKTEQLEEVMTENGIAEGEILQRHMLQQITRELERQYIGQSRYSANVEAVVEDLANNMVAIKVEVDEGKAASILHFNIVGNEIFSDEELFNAFELRESVWWKFFSKADQYSREKLSGDIEKLESFYLDRGYLDFKVLSSQVSVSPDKESVYITLNIKEGGVYTVKDLDIAGDPILPEERVRRLILLRKGETFSQILMTDTAEYIKTLLGNAGYTNATVEGIPEKNPEDNTVVVNFLIDPGKRVYVRRVEFRGNTKSSDEVLRREMRQHEGASASNARIEQSKVRLERLGFFKEVTVENKDVPGTDDLIDVEFTVEEQPSGQIQASIGYAQYTGLNLALNIQENNWLGTGKQVNFGINKNTYQTIYNFGYNDPYFTPDGVSRGFSAFYRTRDYSRLRVAEYATDSFGGNLNFGYPISEIERIGFGVGIDHQSVTAGSRAAAEILTSPVLRSGSDASYITQTDYSQYIASGLLDENGIPVEYLLDSRPVEQDMLLDVDEGFINKYGDQFLSGTVNFNWTRMTLNRGVLATRGSSQRFSVEATIPGSDLQYYKFNYEAQAFVPLSRFFTLRFKTTLGYGDGYGKMEHLPFFENFYAGGFGSVRGFERSTLGPKGTPPRAYSTTHSGWIDLNRNGQKDNPTYVDTNGNGIYDEDEFFNEYVGYNSTYILCDNATYCEPGKLMYSSTSGGFINTRENAIGGNVLTEFTTELLLPIPFIEDTRSMQLVAFVDAGNVFSTDCGSEQIGCSNVDFEKLSSSAGIGFTWISGFGPMTFSVAKALHENEFDSREVFQFSFGSGF</sequence>
<keyword evidence="4 8" id="KW-0732">Signal</keyword>
<dbReference type="RefSeq" id="WP_216065771.1">
    <property type="nucleotide sequence ID" value="NZ_CP123764.1"/>
</dbReference>
<name>A0AAW7XBQ7_9GAMM</name>
<keyword evidence="6 8" id="KW-0472">Membrane</keyword>
<evidence type="ECO:0000313" key="12">
    <source>
        <dbReference type="Proteomes" id="UP001169760"/>
    </source>
</evidence>
<dbReference type="InterPro" id="IPR000184">
    <property type="entry name" value="Bac_surfAg_D15"/>
</dbReference>
<dbReference type="InterPro" id="IPR010827">
    <property type="entry name" value="BamA/TamA_POTRA"/>
</dbReference>
<dbReference type="Pfam" id="PF07244">
    <property type="entry name" value="POTRA"/>
    <property type="match status" value="5"/>
</dbReference>
<feature type="domain" description="POTRA" evidence="10">
    <location>
        <begin position="345"/>
        <end position="419"/>
    </location>
</feature>
<comment type="subunit">
    <text evidence="8">Part of the Bam complex.</text>
</comment>
<accession>A0AAW7XBQ7</accession>
<dbReference type="InterPro" id="IPR034746">
    <property type="entry name" value="POTRA"/>
</dbReference>
<evidence type="ECO:0000313" key="11">
    <source>
        <dbReference type="EMBL" id="MDO6424655.1"/>
    </source>
</evidence>
<keyword evidence="2 8" id="KW-1134">Transmembrane beta strand</keyword>
<organism evidence="11 12">
    <name type="scientific">Saccharophagus degradans</name>
    <dbReference type="NCBI Taxonomy" id="86304"/>
    <lineage>
        <taxon>Bacteria</taxon>
        <taxon>Pseudomonadati</taxon>
        <taxon>Pseudomonadota</taxon>
        <taxon>Gammaproteobacteria</taxon>
        <taxon>Cellvibrionales</taxon>
        <taxon>Cellvibrionaceae</taxon>
        <taxon>Saccharophagus</taxon>
    </lineage>
</organism>
<gene>
    <name evidence="8 11" type="primary">bamA</name>
    <name evidence="11" type="ORF">Q4521_19355</name>
</gene>
<dbReference type="Pfam" id="PF01103">
    <property type="entry name" value="Omp85"/>
    <property type="match status" value="1"/>
</dbReference>
<dbReference type="HAMAP" id="MF_01430">
    <property type="entry name" value="OM_assembly_BamA"/>
    <property type="match status" value="1"/>
</dbReference>
<feature type="signal peptide" evidence="8">
    <location>
        <begin position="1"/>
        <end position="19"/>
    </location>
</feature>
<proteinExistence type="inferred from homology"/>
<comment type="similarity">
    <text evidence="8">Belongs to the BamA family.</text>
</comment>
<dbReference type="NCBIfam" id="TIGR03303">
    <property type="entry name" value="OM_YaeT"/>
    <property type="match status" value="1"/>
</dbReference>
<feature type="domain" description="POTRA" evidence="10">
    <location>
        <begin position="90"/>
        <end position="170"/>
    </location>
</feature>
<dbReference type="AlphaFoldDB" id="A0AAW7XBQ7"/>
<dbReference type="PANTHER" id="PTHR12815">
    <property type="entry name" value="SORTING AND ASSEMBLY MACHINERY SAMM50 PROTEIN FAMILY MEMBER"/>
    <property type="match status" value="1"/>
</dbReference>
<dbReference type="PIRSF" id="PIRSF006076">
    <property type="entry name" value="OM_assembly_OMP85"/>
    <property type="match status" value="1"/>
</dbReference>
<feature type="domain" description="POTRA" evidence="10">
    <location>
        <begin position="173"/>
        <end position="261"/>
    </location>
</feature>
<evidence type="ECO:0000256" key="9">
    <source>
        <dbReference type="NCBIfam" id="TIGR03303"/>
    </source>
</evidence>
<dbReference type="GO" id="GO:0051205">
    <property type="term" value="P:protein insertion into membrane"/>
    <property type="evidence" value="ECO:0007669"/>
    <property type="project" value="UniProtKB-UniRule"/>
</dbReference>
<protein>
    <recommendedName>
        <fullName evidence="8 9">Outer membrane protein assembly factor BamA</fullName>
    </recommendedName>
</protein>
<evidence type="ECO:0000259" key="10">
    <source>
        <dbReference type="PROSITE" id="PS51779"/>
    </source>
</evidence>
<dbReference type="GO" id="GO:1990063">
    <property type="term" value="C:Bam protein complex"/>
    <property type="evidence" value="ECO:0007669"/>
    <property type="project" value="TreeGrafter"/>
</dbReference>
<evidence type="ECO:0000256" key="8">
    <source>
        <dbReference type="HAMAP-Rule" id="MF_01430"/>
    </source>
</evidence>
<dbReference type="InterPro" id="IPR039910">
    <property type="entry name" value="D15-like"/>
</dbReference>
<evidence type="ECO:0000256" key="5">
    <source>
        <dbReference type="ARBA" id="ARBA00022737"/>
    </source>
</evidence>
<keyword evidence="7 8" id="KW-0998">Cell outer membrane</keyword>
<dbReference type="GO" id="GO:0043165">
    <property type="term" value="P:Gram-negative-bacterium-type cell outer membrane assembly"/>
    <property type="evidence" value="ECO:0007669"/>
    <property type="project" value="UniProtKB-UniRule"/>
</dbReference>
<dbReference type="InterPro" id="IPR023707">
    <property type="entry name" value="OM_assembly_BamA"/>
</dbReference>
<dbReference type="PROSITE" id="PS51779">
    <property type="entry name" value="POTRA"/>
    <property type="match status" value="5"/>
</dbReference>
<evidence type="ECO:0000256" key="4">
    <source>
        <dbReference type="ARBA" id="ARBA00022729"/>
    </source>
</evidence>
<feature type="domain" description="POTRA" evidence="10">
    <location>
        <begin position="22"/>
        <end position="89"/>
    </location>
</feature>
<keyword evidence="3 8" id="KW-0812">Transmembrane</keyword>
<evidence type="ECO:0000256" key="3">
    <source>
        <dbReference type="ARBA" id="ARBA00022692"/>
    </source>
</evidence>
<dbReference type="PANTHER" id="PTHR12815:SF23">
    <property type="entry name" value="OUTER MEMBRANE PROTEIN ASSEMBLY FACTOR BAMA"/>
    <property type="match status" value="1"/>
</dbReference>
<keyword evidence="5 8" id="KW-0677">Repeat</keyword>
<reference evidence="11" key="1">
    <citation type="submission" date="2023-07" db="EMBL/GenBank/DDBJ databases">
        <title>Genome content predicts the carbon catabolic preferences of heterotrophic bacteria.</title>
        <authorList>
            <person name="Gralka M."/>
        </authorList>
    </citation>
    <scope>NUCLEOTIDE SEQUENCE</scope>
    <source>
        <strain evidence="11">I3M17_2</strain>
    </source>
</reference>
<evidence type="ECO:0000256" key="7">
    <source>
        <dbReference type="ARBA" id="ARBA00023237"/>
    </source>
</evidence>
<evidence type="ECO:0000256" key="2">
    <source>
        <dbReference type="ARBA" id="ARBA00022452"/>
    </source>
</evidence>